<feature type="compositionally biased region" description="Basic residues" evidence="1">
    <location>
        <begin position="1"/>
        <end position="12"/>
    </location>
</feature>
<evidence type="ECO:0008006" key="3">
    <source>
        <dbReference type="Google" id="ProtNLM"/>
    </source>
</evidence>
<dbReference type="Gene3D" id="2.30.110.10">
    <property type="entry name" value="Electron Transport, Fmn-binding Protein, Chain A"/>
    <property type="match status" value="1"/>
</dbReference>
<evidence type="ECO:0000256" key="1">
    <source>
        <dbReference type="SAM" id="MobiDB-lite"/>
    </source>
</evidence>
<sequence length="164" mass="18316">MARTARRRRRLSRKESAMNRAVPRPPGVPPPWFVHAAWRVHRALYRLSGGRFLWTTSNKRSWGALHLTTIGRRSGKERVVIIAYLEDGPNLVALAMNGWDEGHSSWWLNLEAHPDAVVRLADQLRARCARGPPQAGSVIGCGGAGSLSIRASTRMQPTGRQRRP</sequence>
<dbReference type="InterPro" id="IPR004378">
    <property type="entry name" value="F420H2_quin_Rdtase"/>
</dbReference>
<organism evidence="2">
    <name type="scientific">uncultured Rubrobacteraceae bacterium</name>
    <dbReference type="NCBI Taxonomy" id="349277"/>
    <lineage>
        <taxon>Bacteria</taxon>
        <taxon>Bacillati</taxon>
        <taxon>Actinomycetota</taxon>
        <taxon>Rubrobacteria</taxon>
        <taxon>Rubrobacterales</taxon>
        <taxon>Rubrobacteraceae</taxon>
        <taxon>environmental samples</taxon>
    </lineage>
</organism>
<feature type="region of interest" description="Disordered" evidence="1">
    <location>
        <begin position="1"/>
        <end position="24"/>
    </location>
</feature>
<reference evidence="2" key="1">
    <citation type="submission" date="2020-02" db="EMBL/GenBank/DDBJ databases">
        <authorList>
            <person name="Meier V. D."/>
        </authorList>
    </citation>
    <scope>NUCLEOTIDE SEQUENCE</scope>
    <source>
        <strain evidence="2">AVDCRST_MAG12</strain>
    </source>
</reference>
<gene>
    <name evidence="2" type="ORF">AVDCRST_MAG12-1966</name>
</gene>
<evidence type="ECO:0000313" key="2">
    <source>
        <dbReference type="EMBL" id="CAA9488741.1"/>
    </source>
</evidence>
<dbReference type="AlphaFoldDB" id="A0A6J4S419"/>
<accession>A0A6J4S419</accession>
<dbReference type="InterPro" id="IPR012349">
    <property type="entry name" value="Split_barrel_FMN-bd"/>
</dbReference>
<dbReference type="EMBL" id="CADCVK010000300">
    <property type="protein sequence ID" value="CAA9488741.1"/>
    <property type="molecule type" value="Genomic_DNA"/>
</dbReference>
<protein>
    <recommendedName>
        <fullName evidence="3">DUF385 domain-containing protein</fullName>
    </recommendedName>
</protein>
<dbReference type="GO" id="GO:0016491">
    <property type="term" value="F:oxidoreductase activity"/>
    <property type="evidence" value="ECO:0007669"/>
    <property type="project" value="InterPro"/>
</dbReference>
<dbReference type="Pfam" id="PF04075">
    <property type="entry name" value="F420H2_quin_red"/>
    <property type="match status" value="1"/>
</dbReference>
<proteinExistence type="predicted"/>
<name>A0A6J4S419_9ACTN</name>